<accession>A0A949K902</accession>
<comment type="caution">
    <text evidence="1">The sequence shown here is derived from an EMBL/GenBank/DDBJ whole genome shotgun (WGS) entry which is preliminary data.</text>
</comment>
<dbReference type="EMBL" id="JAHQCW010000074">
    <property type="protein sequence ID" value="MBU9739678.1"/>
    <property type="molecule type" value="Genomic_DNA"/>
</dbReference>
<gene>
    <name evidence="1" type="ORF">KTH89_24380</name>
</gene>
<proteinExistence type="predicted"/>
<keyword evidence="2" id="KW-1185">Reference proteome</keyword>
<evidence type="ECO:0000313" key="2">
    <source>
        <dbReference type="Proteomes" id="UP000712157"/>
    </source>
</evidence>
<reference evidence="1" key="1">
    <citation type="submission" date="2021-06" db="EMBL/GenBank/DDBJ databases">
        <title>Description of novel taxa of the family Lachnospiraceae.</title>
        <authorList>
            <person name="Chaplin A.V."/>
            <person name="Sokolova S.R."/>
            <person name="Pikina A.P."/>
            <person name="Korzhanova M."/>
            <person name="Belova V."/>
            <person name="Korostin D."/>
            <person name="Efimov B.A."/>
        </authorList>
    </citation>
    <scope>NUCLEOTIDE SEQUENCE</scope>
    <source>
        <strain evidence="1">ASD5720</strain>
    </source>
</reference>
<organism evidence="1 2">
    <name type="scientific">Diplocloster agilis</name>
    <dbReference type="NCBI Taxonomy" id="2850323"/>
    <lineage>
        <taxon>Bacteria</taxon>
        <taxon>Bacillati</taxon>
        <taxon>Bacillota</taxon>
        <taxon>Clostridia</taxon>
        <taxon>Lachnospirales</taxon>
        <taxon>Lachnospiraceae</taxon>
        <taxon>Diplocloster</taxon>
    </lineage>
</organism>
<evidence type="ECO:0000313" key="1">
    <source>
        <dbReference type="EMBL" id="MBU9739678.1"/>
    </source>
</evidence>
<dbReference type="Proteomes" id="UP000712157">
    <property type="component" value="Unassembled WGS sequence"/>
</dbReference>
<dbReference type="AlphaFoldDB" id="A0A949K902"/>
<sequence>MNMEFTPFYMNYPEPIYNYAGLEQDWDMERLKNLYPNVAKEVQTVVEDECDKLEYDGSVMFDEYPDQLMFRRICGNIYNRVKHLEDGVQAVEVQEEDAETVTSMNYRRPPQNNWLEDLITIMLVNEMHRRRCRYRNCRGWYW</sequence>
<protein>
    <submittedName>
        <fullName evidence="1">Uncharacterized protein</fullName>
    </submittedName>
</protein>
<dbReference type="RefSeq" id="WP_238723429.1">
    <property type="nucleotide sequence ID" value="NZ_JAHQCW010000074.1"/>
</dbReference>
<name>A0A949K902_9FIRM</name>